<dbReference type="Gene3D" id="1.10.8.270">
    <property type="entry name" value="putative rabgap domain of human tbc1 domain family member 14 like domains"/>
    <property type="match status" value="1"/>
</dbReference>
<evidence type="ECO:0000256" key="1">
    <source>
        <dbReference type="ARBA" id="ARBA00009741"/>
    </source>
</evidence>
<keyword evidence="5" id="KW-1185">Reference proteome</keyword>
<dbReference type="InterPro" id="IPR035969">
    <property type="entry name" value="Rab-GAP_TBC_sf"/>
</dbReference>
<gene>
    <name evidence="4" type="ORF">CPELLU_LOCUS12640</name>
</gene>
<sequence>LESSLQDVAVFDSPKLKLEQYCTTPHLAARMLFTAHSNYDDIEGKTVADFGCGCGILSYNLALDIDSSALCIAQNNCSNYKVNVDFILTDLTLDPLCRWKNNVDTVVMNPPFGTKNNKGIDMIFLKKALEVATTSVYSLHKSSTREYILRKAQEWNVECEVLAEMKPVESKTGATRLVIGAQYSYGEMSAANAVEVTGDHFIEINLQRNTQTHSSNQATRDLHHKDPSLNPTVNFSNFMSDTNDSVSIEKSIGIKAEIAGLVQDPMNSINSLKLPVSDANHNPRINKFKDVLQSPNVDLTVLRQLSWKGIPDELRPMAWQLLLGYLPCNSDRRVATLARKRKEYEDSVSQAYARGVAGLDQTIWHQIHIDVPRTNPGIALYQYETTQQSLERILYVWAIRHPASGYVQGINDIVTPFFTVFLSAYIDCDPETYDPGSLPKEVLNVIEADSFWCLSKLLDGIQDNYTFAQPGIQRQISTLKDLINRIDAISNTSPGGRLRVYSVCLPVDELFANARDVSQEYHSNVGYLFGMAEDSDGFSEFHLYVCAAFLVKWSEKIRSMDFQGIMMFLQSLPTSNWGYEDIELLLSEAYILKSLFHNAPNHLSRA</sequence>
<name>A0A9N9I227_9GLOM</name>
<dbReference type="Pfam" id="PF05175">
    <property type="entry name" value="MTS"/>
    <property type="match status" value="1"/>
</dbReference>
<dbReference type="Gene3D" id="1.10.10.750">
    <property type="entry name" value="Ypt/Rab-GAP domain of gyp1p, domain 1"/>
    <property type="match status" value="1"/>
</dbReference>
<dbReference type="PROSITE" id="PS00092">
    <property type="entry name" value="N6_MTASE"/>
    <property type="match status" value="1"/>
</dbReference>
<reference evidence="4" key="1">
    <citation type="submission" date="2021-06" db="EMBL/GenBank/DDBJ databases">
        <authorList>
            <person name="Kallberg Y."/>
            <person name="Tangrot J."/>
            <person name="Rosling A."/>
        </authorList>
    </citation>
    <scope>NUCLEOTIDE SEQUENCE</scope>
    <source>
        <strain evidence="4">FL966</strain>
    </source>
</reference>
<dbReference type="InterPro" id="IPR029063">
    <property type="entry name" value="SAM-dependent_MTases_sf"/>
</dbReference>
<comment type="similarity">
    <text evidence="1">Belongs to the methyltransferase superfamily. PrmA family.</text>
</comment>
<dbReference type="SUPFAM" id="SSF47923">
    <property type="entry name" value="Ypt/Rab-GAP domain of gyp1p"/>
    <property type="match status" value="2"/>
</dbReference>
<dbReference type="CDD" id="cd02440">
    <property type="entry name" value="AdoMet_MTases"/>
    <property type="match status" value="1"/>
</dbReference>
<dbReference type="FunFam" id="1.10.10.750:FF:000007">
    <property type="entry name" value="TBC1 domain family member"/>
    <property type="match status" value="1"/>
</dbReference>
<comment type="caution">
    <text evidence="4">The sequence shown here is derived from an EMBL/GenBank/DDBJ whole genome shotgun (WGS) entry which is preliminary data.</text>
</comment>
<dbReference type="PROSITE" id="PS50086">
    <property type="entry name" value="TBC_RABGAP"/>
    <property type="match status" value="1"/>
</dbReference>
<evidence type="ECO:0000259" key="3">
    <source>
        <dbReference type="PROSITE" id="PS50086"/>
    </source>
</evidence>
<dbReference type="InterPro" id="IPR051720">
    <property type="entry name" value="rRNA_MeTrfase/Polyamine_Synth"/>
</dbReference>
<dbReference type="AlphaFoldDB" id="A0A9N9I227"/>
<dbReference type="SUPFAM" id="SSF53335">
    <property type="entry name" value="S-adenosyl-L-methionine-dependent methyltransferases"/>
    <property type="match status" value="1"/>
</dbReference>
<dbReference type="PANTHER" id="PTHR23290:SF0">
    <property type="entry name" value="RRNA N6-ADENOSINE-METHYLTRANSFERASE METTL5"/>
    <property type="match status" value="1"/>
</dbReference>
<dbReference type="Gene3D" id="1.10.472.80">
    <property type="entry name" value="Ypt/Rab-GAP domain of gyp1p, domain 3"/>
    <property type="match status" value="1"/>
</dbReference>
<organism evidence="4 5">
    <name type="scientific">Cetraspora pellucida</name>
    <dbReference type="NCBI Taxonomy" id="1433469"/>
    <lineage>
        <taxon>Eukaryota</taxon>
        <taxon>Fungi</taxon>
        <taxon>Fungi incertae sedis</taxon>
        <taxon>Mucoromycota</taxon>
        <taxon>Glomeromycotina</taxon>
        <taxon>Glomeromycetes</taxon>
        <taxon>Diversisporales</taxon>
        <taxon>Gigasporaceae</taxon>
        <taxon>Cetraspora</taxon>
    </lineage>
</organism>
<feature type="non-terminal residue" evidence="4">
    <location>
        <position position="606"/>
    </location>
</feature>
<dbReference type="SMART" id="SM00164">
    <property type="entry name" value="TBC"/>
    <property type="match status" value="1"/>
</dbReference>
<dbReference type="Gene3D" id="3.40.50.150">
    <property type="entry name" value="Vaccinia Virus protein VP39"/>
    <property type="match status" value="1"/>
</dbReference>
<dbReference type="Proteomes" id="UP000789759">
    <property type="component" value="Unassembled WGS sequence"/>
</dbReference>
<proteinExistence type="inferred from homology"/>
<dbReference type="InterPro" id="IPR002052">
    <property type="entry name" value="DNA_methylase_N6_adenine_CS"/>
</dbReference>
<dbReference type="GO" id="GO:0008988">
    <property type="term" value="F:rRNA (adenine-N6-)-methyltransferase activity"/>
    <property type="evidence" value="ECO:0007669"/>
    <property type="project" value="TreeGrafter"/>
</dbReference>
<dbReference type="InterPro" id="IPR007848">
    <property type="entry name" value="Small_mtfrase_dom"/>
</dbReference>
<evidence type="ECO:0000313" key="5">
    <source>
        <dbReference type="Proteomes" id="UP000789759"/>
    </source>
</evidence>
<dbReference type="FunFam" id="1.10.8.270:FF:000037">
    <property type="entry name" value="TBC1 domain family member 22A"/>
    <property type="match status" value="1"/>
</dbReference>
<dbReference type="GO" id="GO:0003676">
    <property type="term" value="F:nucleic acid binding"/>
    <property type="evidence" value="ECO:0007669"/>
    <property type="project" value="InterPro"/>
</dbReference>
<dbReference type="Pfam" id="PF00566">
    <property type="entry name" value="RabGAP-TBC"/>
    <property type="match status" value="1"/>
</dbReference>
<feature type="domain" description="Rab-GAP TBC" evidence="3">
    <location>
        <begin position="309"/>
        <end position="606"/>
    </location>
</feature>
<dbReference type="InterPro" id="IPR000195">
    <property type="entry name" value="Rab-GAP-TBC_dom"/>
</dbReference>
<dbReference type="PANTHER" id="PTHR23290">
    <property type="entry name" value="RRNA N6-ADENOSINE-METHYLTRANSFERASE METTL5"/>
    <property type="match status" value="1"/>
</dbReference>
<dbReference type="EMBL" id="CAJVQA010012438">
    <property type="protein sequence ID" value="CAG8716625.1"/>
    <property type="molecule type" value="Genomic_DNA"/>
</dbReference>
<protein>
    <recommendedName>
        <fullName evidence="2">Methyltransferase-like protein 5</fullName>
    </recommendedName>
</protein>
<evidence type="ECO:0000256" key="2">
    <source>
        <dbReference type="ARBA" id="ARBA00041374"/>
    </source>
</evidence>
<dbReference type="OrthoDB" id="26371at2759"/>
<evidence type="ECO:0000313" key="4">
    <source>
        <dbReference type="EMBL" id="CAG8716625.1"/>
    </source>
</evidence>
<accession>A0A9N9I227</accession>